<dbReference type="EMBL" id="LLXL01005823">
    <property type="protein sequence ID" value="PKK56318.1"/>
    <property type="molecule type" value="Genomic_DNA"/>
</dbReference>
<accession>A0A2N1M3W7</accession>
<reference evidence="1 2" key="1">
    <citation type="submission" date="2016-04" db="EMBL/GenBank/DDBJ databases">
        <title>Genome analyses suggest a sexual origin of heterokaryosis in a supposedly ancient asexual fungus.</title>
        <authorList>
            <person name="Ropars J."/>
            <person name="Sedzielewska K."/>
            <person name="Noel J."/>
            <person name="Charron P."/>
            <person name="Farinelli L."/>
            <person name="Marton T."/>
            <person name="Kruger M."/>
            <person name="Pelin A."/>
            <person name="Brachmann A."/>
            <person name="Corradi N."/>
        </authorList>
    </citation>
    <scope>NUCLEOTIDE SEQUENCE [LARGE SCALE GENOMIC DNA]</scope>
    <source>
        <strain evidence="1 2">C2</strain>
    </source>
</reference>
<dbReference type="VEuPathDB" id="FungiDB:RhiirFUN_024324"/>
<dbReference type="VEuPathDB" id="FungiDB:RhiirFUN_014623"/>
<proteinExistence type="predicted"/>
<sequence>MAKKRITDKHIKYIFNHVIIPRIEYRSQVTIFTDKETNQMMVPIRRLFKNKLKFSKSAPNTILESNLIYNLRSIHDNQVQAKITNFFIQINDIGILGEIMNLRLIDIQNQLWSHENPVIHIPFKLEKNIKKLKKLKNNFILNNLLLMEKNNISIKKDNIQIEKNKKIIGEGKTIAEIVGETIFFKHRKFLRSLNLLYIDQVLDMDGKTLLTWCQLYSRKFIQNTVSGNQHIQPAIYNIIKEIICEENSLSLKSQFIQQPVTSHLKGFNLMPIIFPNIEQYQIVMYKEGSSLAFGRFLNINEVNQQIKIQHLVRKSDVNEKNLILEFCKGCNRGIFSSSLSKPICYLSISSHNVFFIRHNSLKRNSFKEGLTCLARLALGVL</sequence>
<reference evidence="1 2" key="2">
    <citation type="submission" date="2017-10" db="EMBL/GenBank/DDBJ databases">
        <title>Extensive intraspecific genome diversity in a model arbuscular mycorrhizal fungus.</title>
        <authorList>
            <person name="Chen E.C.H."/>
            <person name="Morin E."/>
            <person name="Baudet D."/>
            <person name="Noel J."/>
            <person name="Ndikumana S."/>
            <person name="Charron P."/>
            <person name="St-Onge C."/>
            <person name="Giorgi J."/>
            <person name="Grigoriev I.V."/>
            <person name="Roux C."/>
            <person name="Martin F.M."/>
            <person name="Corradi N."/>
        </authorList>
    </citation>
    <scope>NUCLEOTIDE SEQUENCE [LARGE SCALE GENOMIC DNA]</scope>
    <source>
        <strain evidence="1 2">C2</strain>
    </source>
</reference>
<comment type="caution">
    <text evidence="1">The sequence shown here is derived from an EMBL/GenBank/DDBJ whole genome shotgun (WGS) entry which is preliminary data.</text>
</comment>
<dbReference type="Proteomes" id="UP000233469">
    <property type="component" value="Unassembled WGS sequence"/>
</dbReference>
<protein>
    <submittedName>
        <fullName evidence="1">Uncharacterized protein</fullName>
    </submittedName>
</protein>
<dbReference type="AlphaFoldDB" id="A0A2N1M3W7"/>
<organism evidence="1 2">
    <name type="scientific">Rhizophagus irregularis</name>
    <dbReference type="NCBI Taxonomy" id="588596"/>
    <lineage>
        <taxon>Eukaryota</taxon>
        <taxon>Fungi</taxon>
        <taxon>Fungi incertae sedis</taxon>
        <taxon>Mucoromycota</taxon>
        <taxon>Glomeromycotina</taxon>
        <taxon>Glomeromycetes</taxon>
        <taxon>Glomerales</taxon>
        <taxon>Glomeraceae</taxon>
        <taxon>Rhizophagus</taxon>
    </lineage>
</organism>
<dbReference type="VEuPathDB" id="FungiDB:FUN_001784"/>
<evidence type="ECO:0000313" key="1">
    <source>
        <dbReference type="EMBL" id="PKK56318.1"/>
    </source>
</evidence>
<name>A0A2N1M3W7_9GLOM</name>
<evidence type="ECO:0000313" key="2">
    <source>
        <dbReference type="Proteomes" id="UP000233469"/>
    </source>
</evidence>
<gene>
    <name evidence="1" type="ORF">RhiirC2_872056</name>
</gene>